<dbReference type="EMBL" id="CP036261">
    <property type="protein sequence ID" value="QDS86299.1"/>
    <property type="molecule type" value="Genomic_DNA"/>
</dbReference>
<dbReference type="AlphaFoldDB" id="A0A517LUL7"/>
<evidence type="ECO:0008006" key="4">
    <source>
        <dbReference type="Google" id="ProtNLM"/>
    </source>
</evidence>
<evidence type="ECO:0000313" key="3">
    <source>
        <dbReference type="Proteomes" id="UP000319557"/>
    </source>
</evidence>
<organism evidence="2 3">
    <name type="scientific">Rosistilla ulvae</name>
    <dbReference type="NCBI Taxonomy" id="1930277"/>
    <lineage>
        <taxon>Bacteria</taxon>
        <taxon>Pseudomonadati</taxon>
        <taxon>Planctomycetota</taxon>
        <taxon>Planctomycetia</taxon>
        <taxon>Pirellulales</taxon>
        <taxon>Pirellulaceae</taxon>
        <taxon>Rosistilla</taxon>
    </lineage>
</organism>
<dbReference type="OrthoDB" id="9146593at2"/>
<accession>A0A517LUL7</accession>
<dbReference type="KEGG" id="ruv:EC9_04600"/>
<dbReference type="Proteomes" id="UP000319557">
    <property type="component" value="Chromosome"/>
</dbReference>
<keyword evidence="3" id="KW-1185">Reference proteome</keyword>
<dbReference type="InterPro" id="IPR011447">
    <property type="entry name" value="DUF1552"/>
</dbReference>
<name>A0A517LUL7_9BACT</name>
<dbReference type="Pfam" id="PF07586">
    <property type="entry name" value="HXXSHH"/>
    <property type="match status" value="1"/>
</dbReference>
<reference evidence="2 3" key="1">
    <citation type="submission" date="2019-02" db="EMBL/GenBank/DDBJ databases">
        <title>Deep-cultivation of Planctomycetes and their phenomic and genomic characterization uncovers novel biology.</title>
        <authorList>
            <person name="Wiegand S."/>
            <person name="Jogler M."/>
            <person name="Boedeker C."/>
            <person name="Pinto D."/>
            <person name="Vollmers J."/>
            <person name="Rivas-Marin E."/>
            <person name="Kohn T."/>
            <person name="Peeters S.H."/>
            <person name="Heuer A."/>
            <person name="Rast P."/>
            <person name="Oberbeckmann S."/>
            <person name="Bunk B."/>
            <person name="Jeske O."/>
            <person name="Meyerdierks A."/>
            <person name="Storesund J.E."/>
            <person name="Kallscheuer N."/>
            <person name="Luecker S."/>
            <person name="Lage O.M."/>
            <person name="Pohl T."/>
            <person name="Merkel B.J."/>
            <person name="Hornburger P."/>
            <person name="Mueller R.-W."/>
            <person name="Bruemmer F."/>
            <person name="Labrenz M."/>
            <person name="Spormann A.M."/>
            <person name="Op den Camp H."/>
            <person name="Overmann J."/>
            <person name="Amann R."/>
            <person name="Jetten M.S.M."/>
            <person name="Mascher T."/>
            <person name="Medema M.H."/>
            <person name="Devos D.P."/>
            <person name="Kaster A.-K."/>
            <person name="Ovreas L."/>
            <person name="Rohde M."/>
            <person name="Galperin M.Y."/>
            <person name="Jogler C."/>
        </authorList>
    </citation>
    <scope>NUCLEOTIDE SEQUENCE [LARGE SCALE GENOMIC DNA]</scope>
    <source>
        <strain evidence="2 3">EC9</strain>
    </source>
</reference>
<protein>
    <recommendedName>
        <fullName evidence="4">DUF1552 domain-containing protein</fullName>
    </recommendedName>
</protein>
<proteinExistence type="predicted"/>
<evidence type="ECO:0000313" key="2">
    <source>
        <dbReference type="EMBL" id="QDS86299.1"/>
    </source>
</evidence>
<gene>
    <name evidence="2" type="ORF">EC9_04600</name>
</gene>
<dbReference type="RefSeq" id="WP_145341973.1">
    <property type="nucleotide sequence ID" value="NZ_CP036261.1"/>
</dbReference>
<feature type="region of interest" description="Disordered" evidence="1">
    <location>
        <begin position="1"/>
        <end position="20"/>
    </location>
</feature>
<evidence type="ECO:0000256" key="1">
    <source>
        <dbReference type="SAM" id="MobiDB-lite"/>
    </source>
</evidence>
<sequence>MSNPKKLASSKSNRADRAVSRRTLLRGTGVAMALPWLESIPVWGSEKLTDDQVTASPQRFAALFMGCGINRDHWWAKGSGTEMELGKSLAPMEPIKHKMNFITGLYNENANGVGIHPGQTGNILSGASLKKGSELRGDISMDQVLANHFAEETVAPSLVLGCEQPTTGYHETNFSMAYSSHISWQNATSPVPMEVYPSLAFDSLFDNHGSRRMESILDRVREETASLNRKISQSDRTKLDEYLSSVREVEKRAEAMRTVHAKATERAQHRGQPIAAMKRPDDGLPEDIREHMQLMCDIIAIGFQTDKSRVATLLLNRDLSGLFYPFLDVTKTHHSASHDDRSDEYERISRYYCSQYAYLANKLDAMPEGEGTVLDHSCLLFISSMYSGSSHDSTKLPVLLTGGLSGQMETGRVLDYLDKGDDDRKLCSMYLTIMNRMGVKLDQFGDAEKQLARL</sequence>